<feature type="region of interest" description="Disordered" evidence="1">
    <location>
        <begin position="56"/>
        <end position="92"/>
    </location>
</feature>
<sequence>MKRLNMPIAVAAPGEGRSHSLLGQRALRPCPLEPPWQPDCGRRRILWDGKRLVLTGRSSSSRRRRRGSSRSSSETVTGWEGLGDGASMIAVQ</sequence>
<evidence type="ECO:0000313" key="2">
    <source>
        <dbReference type="EMBL" id="OCT98674.1"/>
    </source>
</evidence>
<proteinExistence type="predicted"/>
<reference evidence="3" key="1">
    <citation type="journal article" date="2016" name="Nature">
        <title>Genome evolution in the allotetraploid frog Xenopus laevis.</title>
        <authorList>
            <person name="Session A.M."/>
            <person name="Uno Y."/>
            <person name="Kwon T."/>
            <person name="Chapman J.A."/>
            <person name="Toyoda A."/>
            <person name="Takahashi S."/>
            <person name="Fukui A."/>
            <person name="Hikosaka A."/>
            <person name="Suzuki A."/>
            <person name="Kondo M."/>
            <person name="van Heeringen S.J."/>
            <person name="Quigley I."/>
            <person name="Heinz S."/>
            <person name="Ogino H."/>
            <person name="Ochi H."/>
            <person name="Hellsten U."/>
            <person name="Lyons J.B."/>
            <person name="Simakov O."/>
            <person name="Putnam N."/>
            <person name="Stites J."/>
            <person name="Kuroki Y."/>
            <person name="Tanaka T."/>
            <person name="Michiue T."/>
            <person name="Watanabe M."/>
            <person name="Bogdanovic O."/>
            <person name="Lister R."/>
            <person name="Georgiou G."/>
            <person name="Paranjpe S.S."/>
            <person name="van Kruijsbergen I."/>
            <person name="Shu S."/>
            <person name="Carlson J."/>
            <person name="Kinoshita T."/>
            <person name="Ohta Y."/>
            <person name="Mawaribuchi S."/>
            <person name="Jenkins J."/>
            <person name="Grimwood J."/>
            <person name="Schmutz J."/>
            <person name="Mitros T."/>
            <person name="Mozaffari S.V."/>
            <person name="Suzuki Y."/>
            <person name="Haramoto Y."/>
            <person name="Yamamoto T.S."/>
            <person name="Takagi C."/>
            <person name="Heald R."/>
            <person name="Miller K."/>
            <person name="Haudenschild C."/>
            <person name="Kitzman J."/>
            <person name="Nakayama T."/>
            <person name="Izutsu Y."/>
            <person name="Robert J."/>
            <person name="Fortriede J."/>
            <person name="Burns K."/>
            <person name="Lotay V."/>
            <person name="Karimi K."/>
            <person name="Yasuoka Y."/>
            <person name="Dichmann D.S."/>
            <person name="Flajnik M.F."/>
            <person name="Houston D.W."/>
            <person name="Shendure J."/>
            <person name="DuPasquier L."/>
            <person name="Vize P.D."/>
            <person name="Zorn A.M."/>
            <person name="Ito M."/>
            <person name="Marcotte E.M."/>
            <person name="Wallingford J.B."/>
            <person name="Ito Y."/>
            <person name="Asashima M."/>
            <person name="Ueno N."/>
            <person name="Matsuda Y."/>
            <person name="Veenstra G.J."/>
            <person name="Fujiyama A."/>
            <person name="Harland R.M."/>
            <person name="Taira M."/>
            <person name="Rokhsar D.S."/>
        </authorList>
    </citation>
    <scope>NUCLEOTIDE SEQUENCE [LARGE SCALE GENOMIC DNA]</scope>
    <source>
        <strain evidence="3">J</strain>
    </source>
</reference>
<organism evidence="2 3">
    <name type="scientific">Xenopus laevis</name>
    <name type="common">African clawed frog</name>
    <dbReference type="NCBI Taxonomy" id="8355"/>
    <lineage>
        <taxon>Eukaryota</taxon>
        <taxon>Metazoa</taxon>
        <taxon>Chordata</taxon>
        <taxon>Craniata</taxon>
        <taxon>Vertebrata</taxon>
        <taxon>Euteleostomi</taxon>
        <taxon>Amphibia</taxon>
        <taxon>Batrachia</taxon>
        <taxon>Anura</taxon>
        <taxon>Pipoidea</taxon>
        <taxon>Pipidae</taxon>
        <taxon>Xenopodinae</taxon>
        <taxon>Xenopus</taxon>
        <taxon>Xenopus</taxon>
    </lineage>
</organism>
<evidence type="ECO:0000256" key="1">
    <source>
        <dbReference type="SAM" id="MobiDB-lite"/>
    </source>
</evidence>
<dbReference type="EMBL" id="CM004467">
    <property type="protein sequence ID" value="OCT98674.1"/>
    <property type="molecule type" value="Genomic_DNA"/>
</dbReference>
<protein>
    <submittedName>
        <fullName evidence="2">Uncharacterized protein</fullName>
    </submittedName>
</protein>
<dbReference type="AlphaFoldDB" id="A0A974I1Y3"/>
<gene>
    <name evidence="2" type="ORF">XELAEV_18010910mg</name>
</gene>
<evidence type="ECO:0000313" key="3">
    <source>
        <dbReference type="Proteomes" id="UP000694892"/>
    </source>
</evidence>
<accession>A0A974I1Y3</accession>
<dbReference type="Proteomes" id="UP000694892">
    <property type="component" value="Chromosome 1S"/>
</dbReference>
<name>A0A974I1Y3_XENLA</name>